<comment type="caution">
    <text evidence="3">The sequence shown here is derived from an EMBL/GenBank/DDBJ whole genome shotgun (WGS) entry which is preliminary data.</text>
</comment>
<protein>
    <submittedName>
        <fullName evidence="3">Cytochrome P450</fullName>
    </submittedName>
</protein>
<dbReference type="EMBL" id="JABVEC010000013">
    <property type="protein sequence ID" value="MBC6467541.1"/>
    <property type="molecule type" value="Genomic_DNA"/>
</dbReference>
<evidence type="ECO:0000313" key="3">
    <source>
        <dbReference type="EMBL" id="MBC6467541.1"/>
    </source>
</evidence>
<dbReference type="InterPro" id="IPR002397">
    <property type="entry name" value="Cyt_P450_B"/>
</dbReference>
<dbReference type="CDD" id="cd11029">
    <property type="entry name" value="CYP107-like"/>
    <property type="match status" value="1"/>
</dbReference>
<keyword evidence="4" id="KW-1185">Reference proteome</keyword>
<accession>A0ABR7LRY2</accession>
<dbReference type="InterPro" id="IPR036396">
    <property type="entry name" value="Cyt_P450_sf"/>
</dbReference>
<dbReference type="PROSITE" id="PS00086">
    <property type="entry name" value="CYTOCHROME_P450"/>
    <property type="match status" value="1"/>
</dbReference>
<proteinExistence type="inferred from homology"/>
<dbReference type="RefSeq" id="WP_187244550.1">
    <property type="nucleotide sequence ID" value="NZ_BAAAOK010000004.1"/>
</dbReference>
<comment type="similarity">
    <text evidence="1 2">Belongs to the cytochrome P450 family.</text>
</comment>
<name>A0ABR7LRY2_9ACTN</name>
<organism evidence="3 4">
    <name type="scientific">Actinomadura alba</name>
    <dbReference type="NCBI Taxonomy" id="406431"/>
    <lineage>
        <taxon>Bacteria</taxon>
        <taxon>Bacillati</taxon>
        <taxon>Actinomycetota</taxon>
        <taxon>Actinomycetes</taxon>
        <taxon>Streptosporangiales</taxon>
        <taxon>Thermomonosporaceae</taxon>
        <taxon>Actinomadura</taxon>
    </lineage>
</organism>
<reference evidence="3 4" key="1">
    <citation type="submission" date="2020-06" db="EMBL/GenBank/DDBJ databases">
        <title>Actinomadura xiongansis sp. nov., isolated from soil of Baiyangdian.</title>
        <authorList>
            <person name="Zhang X."/>
        </authorList>
    </citation>
    <scope>NUCLEOTIDE SEQUENCE [LARGE SCALE GENOMIC DNA]</scope>
    <source>
        <strain evidence="3 4">HBUM206468</strain>
    </source>
</reference>
<evidence type="ECO:0000256" key="2">
    <source>
        <dbReference type="RuleBase" id="RU000461"/>
    </source>
</evidence>
<keyword evidence="2" id="KW-0349">Heme</keyword>
<sequence length="414" mass="45379">MHDQCPVLDASGRDIHAEADRLRAQAPAVKVELPGGVHAWSINSYEVIKQLLLDRNVTKNARNHWPQFMNGEIPPDWEMISWVAMDNMVTAYGKHLVRLRKLIAKAFSTHRTETIRPRVEELVDQLLDGLAAAPDEVVDLRAKFCYPLPALLIADLIGMTEGQRAQTAKAMDLMVDTTVSPEQAQAILHGWRTAMDELITSKRRNPGEDIASDLIAARDDENGSQLTDTELTDTIFAILGAGSETTINFLDNAVTALITHPDQLELARSGQVGWDEVIDEVLRVECPLASLPLRYAVTDIELDGVTIPQGDPILINYAAAGRDPALHGDSAGDFDVTRADKEHISFGHGPHYCLGAGIARLVAEVGLSRLFERFPQLRLAVPKEELQPIPTFIMNGHRTLPVRLTATPAAATAA</sequence>
<keyword evidence="2" id="KW-0479">Metal-binding</keyword>
<dbReference type="PRINTS" id="PR00359">
    <property type="entry name" value="BP450"/>
</dbReference>
<gene>
    <name evidence="3" type="ORF">HKK74_18880</name>
</gene>
<dbReference type="Proteomes" id="UP000805614">
    <property type="component" value="Unassembled WGS sequence"/>
</dbReference>
<dbReference type="InterPro" id="IPR017972">
    <property type="entry name" value="Cyt_P450_CS"/>
</dbReference>
<keyword evidence="2" id="KW-0503">Monooxygenase</keyword>
<dbReference type="Pfam" id="PF00067">
    <property type="entry name" value="p450"/>
    <property type="match status" value="2"/>
</dbReference>
<evidence type="ECO:0000313" key="4">
    <source>
        <dbReference type="Proteomes" id="UP000805614"/>
    </source>
</evidence>
<keyword evidence="2" id="KW-0408">Iron</keyword>
<dbReference type="PANTHER" id="PTHR46696:SF1">
    <property type="entry name" value="CYTOCHROME P450 YJIB-RELATED"/>
    <property type="match status" value="1"/>
</dbReference>
<keyword evidence="2" id="KW-0560">Oxidoreductase</keyword>
<evidence type="ECO:0000256" key="1">
    <source>
        <dbReference type="ARBA" id="ARBA00010617"/>
    </source>
</evidence>
<dbReference type="InterPro" id="IPR001128">
    <property type="entry name" value="Cyt_P450"/>
</dbReference>
<dbReference type="Gene3D" id="1.10.630.10">
    <property type="entry name" value="Cytochrome P450"/>
    <property type="match status" value="1"/>
</dbReference>
<dbReference type="PANTHER" id="PTHR46696">
    <property type="entry name" value="P450, PUTATIVE (EUROFUNG)-RELATED"/>
    <property type="match status" value="1"/>
</dbReference>
<dbReference type="SUPFAM" id="SSF48264">
    <property type="entry name" value="Cytochrome P450"/>
    <property type="match status" value="1"/>
</dbReference>